<dbReference type="Gene3D" id="1.10.443.10">
    <property type="entry name" value="Intergrase catalytic core"/>
    <property type="match status" value="1"/>
</dbReference>
<dbReference type="SUPFAM" id="SSF47823">
    <property type="entry name" value="lambda integrase-like, N-terminal domain"/>
    <property type="match status" value="1"/>
</dbReference>
<protein>
    <submittedName>
        <fullName evidence="1">Integrase recombinase xerD-like</fullName>
    </submittedName>
</protein>
<gene>
    <name evidence="1" type="ORF">PACLA_8A024118</name>
</gene>
<dbReference type="EMBL" id="CACRXK020005434">
    <property type="protein sequence ID" value="CAB4006180.1"/>
    <property type="molecule type" value="Genomic_DNA"/>
</dbReference>
<accession>A0A6S7HSD5</accession>
<dbReference type="AlphaFoldDB" id="A0A6S7HSD5"/>
<comment type="caution">
    <text evidence="1">The sequence shown here is derived from an EMBL/GenBank/DDBJ whole genome shotgun (WGS) entry which is preliminary data.</text>
</comment>
<organism evidence="1 2">
    <name type="scientific">Paramuricea clavata</name>
    <name type="common">Red gorgonian</name>
    <name type="synonym">Violescent sea-whip</name>
    <dbReference type="NCBI Taxonomy" id="317549"/>
    <lineage>
        <taxon>Eukaryota</taxon>
        <taxon>Metazoa</taxon>
        <taxon>Cnidaria</taxon>
        <taxon>Anthozoa</taxon>
        <taxon>Octocorallia</taxon>
        <taxon>Malacalcyonacea</taxon>
        <taxon>Plexauridae</taxon>
        <taxon>Paramuricea</taxon>
    </lineage>
</organism>
<evidence type="ECO:0000313" key="1">
    <source>
        <dbReference type="EMBL" id="CAB4006180.1"/>
    </source>
</evidence>
<sequence>MEVFHFSGFVQEALSKQYEQVQNPELKLLSESLPEFIQHSKAKNTQTKYTRRFERWRIWAFIFNEVNVLPASSIYITLFFLQLIQDSVSTSVIDEAHYGIKWVHEISGFKDPCDSAIVRAIVAAAKRLLSVPVKKKEPVTPEIMLSLFGRFGGTNASLSDLRVLMLCTLGYAGFLRFSELIALRRCDVQFEINIYRDGAWVVVAATTKSTCPVALCKRYFALANFTPNSQDYLFRALSTFMPSAGAFKFCNSSPLSYTRAR</sequence>
<reference evidence="1" key="1">
    <citation type="submission" date="2020-04" db="EMBL/GenBank/DDBJ databases">
        <authorList>
            <person name="Alioto T."/>
            <person name="Alioto T."/>
            <person name="Gomez Garrido J."/>
        </authorList>
    </citation>
    <scope>NUCLEOTIDE SEQUENCE</scope>
    <source>
        <strain evidence="1">A484AB</strain>
    </source>
</reference>
<name>A0A6S7HSD5_PARCT</name>
<dbReference type="Proteomes" id="UP001152795">
    <property type="component" value="Unassembled WGS sequence"/>
</dbReference>
<keyword evidence="2" id="KW-1185">Reference proteome</keyword>
<dbReference type="OrthoDB" id="10039881at2759"/>
<dbReference type="GO" id="GO:0015074">
    <property type="term" value="P:DNA integration"/>
    <property type="evidence" value="ECO:0007669"/>
    <property type="project" value="InterPro"/>
</dbReference>
<dbReference type="InterPro" id="IPR011010">
    <property type="entry name" value="DNA_brk_join_enz"/>
</dbReference>
<dbReference type="InterPro" id="IPR010998">
    <property type="entry name" value="Integrase_recombinase_N"/>
</dbReference>
<evidence type="ECO:0000313" key="2">
    <source>
        <dbReference type="Proteomes" id="UP001152795"/>
    </source>
</evidence>
<dbReference type="InterPro" id="IPR052925">
    <property type="entry name" value="Phage_Integrase-like_Recomb"/>
</dbReference>
<dbReference type="PANTHER" id="PTHR34605">
    <property type="entry name" value="PHAGE_INTEGRASE DOMAIN-CONTAINING PROTEIN"/>
    <property type="match status" value="1"/>
</dbReference>
<dbReference type="GO" id="GO:0006310">
    <property type="term" value="P:DNA recombination"/>
    <property type="evidence" value="ECO:0007669"/>
    <property type="project" value="InterPro"/>
</dbReference>
<dbReference type="GO" id="GO:0003677">
    <property type="term" value="F:DNA binding"/>
    <property type="evidence" value="ECO:0007669"/>
    <property type="project" value="InterPro"/>
</dbReference>
<dbReference type="Gene3D" id="1.10.150.130">
    <property type="match status" value="1"/>
</dbReference>
<dbReference type="SUPFAM" id="SSF56349">
    <property type="entry name" value="DNA breaking-rejoining enzymes"/>
    <property type="match status" value="1"/>
</dbReference>
<proteinExistence type="predicted"/>
<dbReference type="PANTHER" id="PTHR34605:SF4">
    <property type="entry name" value="DNA ADENINE METHYLTRANSFERASE"/>
    <property type="match status" value="1"/>
</dbReference>
<dbReference type="InterPro" id="IPR013762">
    <property type="entry name" value="Integrase-like_cat_sf"/>
</dbReference>